<protein>
    <submittedName>
        <fullName evidence="2">Nucleoside-diphosphate-sugar epimerase</fullName>
    </submittedName>
</protein>
<name>A0A7W5H2C2_9PORP</name>
<reference evidence="2 3" key="1">
    <citation type="submission" date="2020-08" db="EMBL/GenBank/DDBJ databases">
        <title>Genomic Encyclopedia of Type Strains, Phase IV (KMG-IV): sequencing the most valuable type-strain genomes for metagenomic binning, comparative biology and taxonomic classification.</title>
        <authorList>
            <person name="Goeker M."/>
        </authorList>
    </citation>
    <scope>NUCLEOTIDE SEQUENCE [LARGE SCALE GENOMIC DNA]</scope>
    <source>
        <strain evidence="2 3">DSM 27471</strain>
    </source>
</reference>
<dbReference type="Proteomes" id="UP000544222">
    <property type="component" value="Unassembled WGS sequence"/>
</dbReference>
<evidence type="ECO:0000259" key="1">
    <source>
        <dbReference type="Pfam" id="PF01370"/>
    </source>
</evidence>
<dbReference type="PANTHER" id="PTHR48079">
    <property type="entry name" value="PROTEIN YEEZ"/>
    <property type="match status" value="1"/>
</dbReference>
<gene>
    <name evidence="2" type="ORF">FHX64_001637</name>
</gene>
<dbReference type="Gene3D" id="3.40.50.720">
    <property type="entry name" value="NAD(P)-binding Rossmann-like Domain"/>
    <property type="match status" value="1"/>
</dbReference>
<dbReference type="GO" id="GO:0004029">
    <property type="term" value="F:aldehyde dehydrogenase (NAD+) activity"/>
    <property type="evidence" value="ECO:0007669"/>
    <property type="project" value="TreeGrafter"/>
</dbReference>
<dbReference type="RefSeq" id="WP_183413229.1">
    <property type="nucleotide sequence ID" value="NZ_JACHYB010000001.1"/>
</dbReference>
<dbReference type="PANTHER" id="PTHR48079:SF9">
    <property type="entry name" value="PUTATIVE-RELATED"/>
    <property type="match status" value="1"/>
</dbReference>
<accession>A0A7W5H2C2</accession>
<organism evidence="2 3">
    <name type="scientific">Microbacter margulisiae</name>
    <dbReference type="NCBI Taxonomy" id="1350067"/>
    <lineage>
        <taxon>Bacteria</taxon>
        <taxon>Pseudomonadati</taxon>
        <taxon>Bacteroidota</taxon>
        <taxon>Bacteroidia</taxon>
        <taxon>Bacteroidales</taxon>
        <taxon>Porphyromonadaceae</taxon>
        <taxon>Microbacter</taxon>
    </lineage>
</organism>
<dbReference type="InterPro" id="IPR001509">
    <property type="entry name" value="Epimerase_deHydtase"/>
</dbReference>
<dbReference type="Pfam" id="PF01370">
    <property type="entry name" value="Epimerase"/>
    <property type="match status" value="1"/>
</dbReference>
<evidence type="ECO:0000313" key="2">
    <source>
        <dbReference type="EMBL" id="MBB3187474.1"/>
    </source>
</evidence>
<dbReference type="InterPro" id="IPR051783">
    <property type="entry name" value="NAD(P)-dependent_oxidoreduct"/>
</dbReference>
<dbReference type="InterPro" id="IPR036291">
    <property type="entry name" value="NAD(P)-bd_dom_sf"/>
</dbReference>
<dbReference type="SUPFAM" id="SSF51735">
    <property type="entry name" value="NAD(P)-binding Rossmann-fold domains"/>
    <property type="match status" value="1"/>
</dbReference>
<proteinExistence type="predicted"/>
<dbReference type="CDD" id="cd05262">
    <property type="entry name" value="SDR_a7"/>
    <property type="match status" value="1"/>
</dbReference>
<comment type="caution">
    <text evidence="2">The sequence shown here is derived from an EMBL/GenBank/DDBJ whole genome shotgun (WGS) entry which is preliminary data.</text>
</comment>
<keyword evidence="3" id="KW-1185">Reference proteome</keyword>
<evidence type="ECO:0000313" key="3">
    <source>
        <dbReference type="Proteomes" id="UP000544222"/>
    </source>
</evidence>
<dbReference type="EMBL" id="JACHYB010000001">
    <property type="protein sequence ID" value="MBB3187474.1"/>
    <property type="molecule type" value="Genomic_DNA"/>
</dbReference>
<dbReference type="GO" id="GO:0005737">
    <property type="term" value="C:cytoplasm"/>
    <property type="evidence" value="ECO:0007669"/>
    <property type="project" value="TreeGrafter"/>
</dbReference>
<feature type="domain" description="NAD-dependent epimerase/dehydratase" evidence="1">
    <location>
        <begin position="3"/>
        <end position="85"/>
    </location>
</feature>
<dbReference type="AlphaFoldDB" id="A0A7W5H2C2"/>
<sequence>MKVFVTGASGYIGSAIVNELIASGHEVLGLARSEAAAKLIEEVGAKVIKGNLEDLDSLRNGALQADGVIHTAYIHDFTQYQKAGETDKTAIEAMGEVLKGTNKPIIVASGIPPKNNGYLTEMDIAPVSPRASESAALALAEADVNASVVRLPRSVHDKQPKGFIPFIVSLAHKNGVSAYVGDGSNRWSAVHRLDAAHLFCLALEKAEKGARYHALGDEAIPFREIAEVIGKGLNLPVKSISKEETVQYFDWMSAFVEWDTPATCRITKEKLNWQPTHIGLIEEIQQHYI</sequence>